<organism evidence="1 2">
    <name type="scientific">Pseudocercospora musae</name>
    <dbReference type="NCBI Taxonomy" id="113226"/>
    <lineage>
        <taxon>Eukaryota</taxon>
        <taxon>Fungi</taxon>
        <taxon>Dikarya</taxon>
        <taxon>Ascomycota</taxon>
        <taxon>Pezizomycotina</taxon>
        <taxon>Dothideomycetes</taxon>
        <taxon>Dothideomycetidae</taxon>
        <taxon>Mycosphaerellales</taxon>
        <taxon>Mycosphaerellaceae</taxon>
        <taxon>Pseudocercospora</taxon>
    </lineage>
</organism>
<name>A0A139I2H5_9PEZI</name>
<dbReference type="EMBL" id="LFZO01000392">
    <property type="protein sequence ID" value="KXT08901.1"/>
    <property type="molecule type" value="Genomic_DNA"/>
</dbReference>
<reference evidence="1 2" key="1">
    <citation type="submission" date="2015-07" db="EMBL/GenBank/DDBJ databases">
        <title>Comparative genomics of the Sigatoka disease complex on banana suggests a link between parallel evolutionary changes in Pseudocercospora fijiensis and Pseudocercospora eumusae and increased virulence on the banana host.</title>
        <authorList>
            <person name="Chang T.-C."/>
            <person name="Salvucci A."/>
            <person name="Crous P.W."/>
            <person name="Stergiopoulos I."/>
        </authorList>
    </citation>
    <scope>NUCLEOTIDE SEQUENCE [LARGE SCALE GENOMIC DNA]</scope>
    <source>
        <strain evidence="1 2">CBS 116634</strain>
    </source>
</reference>
<dbReference type="EMBL" id="LFZO01000392">
    <property type="protein sequence ID" value="KXT08902.1"/>
    <property type="molecule type" value="Genomic_DNA"/>
</dbReference>
<evidence type="ECO:0000313" key="2">
    <source>
        <dbReference type="Proteomes" id="UP000073492"/>
    </source>
</evidence>
<proteinExistence type="predicted"/>
<dbReference type="EMBL" id="LFZO01000392">
    <property type="protein sequence ID" value="KXT08903.1"/>
    <property type="molecule type" value="Genomic_DNA"/>
</dbReference>
<evidence type="ECO:0000313" key="1">
    <source>
        <dbReference type="EMBL" id="KXT08903.1"/>
    </source>
</evidence>
<evidence type="ECO:0008006" key="3">
    <source>
        <dbReference type="Google" id="ProtNLM"/>
    </source>
</evidence>
<protein>
    <recommendedName>
        <fullName evidence="3">AB hydrolase-1 domain-containing protein</fullName>
    </recommendedName>
</protein>
<keyword evidence="2" id="KW-1185">Reference proteome</keyword>
<dbReference type="Proteomes" id="UP000073492">
    <property type="component" value="Unassembled WGS sequence"/>
</dbReference>
<accession>A0A139I2H5</accession>
<comment type="caution">
    <text evidence="1">The sequence shown here is derived from an EMBL/GenBank/DDBJ whole genome shotgun (WGS) entry which is preliminary data.</text>
</comment>
<sequence length="61" mass="6927">MMVGEDTEGMNFLTERRKDFGPGEWADLFPGAHITASTVQGEHHFSMMRDQGARRLAELFI</sequence>
<dbReference type="Gene3D" id="3.40.50.1820">
    <property type="entry name" value="alpha/beta hydrolase"/>
    <property type="match status" value="1"/>
</dbReference>
<gene>
    <name evidence="1" type="ORF">AC579_8464</name>
</gene>
<dbReference type="AlphaFoldDB" id="A0A139I2H5"/>
<dbReference type="InterPro" id="IPR029058">
    <property type="entry name" value="AB_hydrolase_fold"/>
</dbReference>